<dbReference type="SUPFAM" id="SSF51735">
    <property type="entry name" value="NAD(P)-binding Rossmann-fold domains"/>
    <property type="match status" value="1"/>
</dbReference>
<dbReference type="EC" id="1.1.1.290" evidence="5"/>
<dbReference type="PROSITE" id="PS50007">
    <property type="entry name" value="PIPLC_X_DOMAIN"/>
    <property type="match status" value="1"/>
</dbReference>
<dbReference type="GO" id="GO:0033711">
    <property type="term" value="F:4-phosphoerythronate dehydrogenase activity"/>
    <property type="evidence" value="ECO:0007669"/>
    <property type="project" value="UniProtKB-EC"/>
</dbReference>
<evidence type="ECO:0000256" key="4">
    <source>
        <dbReference type="ARBA" id="ARBA00023096"/>
    </source>
</evidence>
<feature type="binding site" evidence="5">
    <location>
        <position position="45"/>
    </location>
    <ligand>
        <name>substrate</name>
    </ligand>
</feature>
<name>A0A432WDK7_9GAMM</name>
<evidence type="ECO:0000313" key="8">
    <source>
        <dbReference type="EMBL" id="RUO30490.1"/>
    </source>
</evidence>
<feature type="binding site" evidence="5">
    <location>
        <position position="67"/>
    </location>
    <ligand>
        <name>substrate</name>
    </ligand>
</feature>
<sequence>MNFLIDENLLAAESLFGAWGELQFFSGREIPRDLLVKAEVLLVRSTTSVDASVLSDAPHLRFVGTATIGSEHIDQAALISQGIKFSNAPGCNAIAVAEYVLAAILTPEVRQGRDWRGKKAVIIGAGNTGSATGRRLAALGMDVCYVDPFLAAGHDSRCFGGMQMIERADLVSLHVPYTQDGAHPTHHMFDGTVLNSMRSDAVLLNASRGAVIDNQALFALLQKEPRTVVLDVWEGEPEVLAPLVPHITIATPHIAGHSVEGKVRGSYMLYDVLHAEFQLTDEKIPLNKVLPQLALEGGRWETEMDAPDFIDRVTDAVLSIYDPRVDDQQFRARGQTPEGFDELRKQYKKRRELSALRFYTESAHVGRLRALGFTVESD</sequence>
<dbReference type="InterPro" id="IPR036291">
    <property type="entry name" value="NAD(P)-bd_dom_sf"/>
</dbReference>
<dbReference type="AlphaFoldDB" id="A0A432WDK7"/>
<reference evidence="8 9" key="1">
    <citation type="journal article" date="2011" name="Front. Microbiol.">
        <title>Genomic signatures of strain selection and enhancement in Bacillus atrophaeus var. globigii, a historical biowarfare simulant.</title>
        <authorList>
            <person name="Gibbons H.S."/>
            <person name="Broomall S.M."/>
            <person name="McNew L.A."/>
            <person name="Daligault H."/>
            <person name="Chapman C."/>
            <person name="Bruce D."/>
            <person name="Karavis M."/>
            <person name="Krepps M."/>
            <person name="McGregor P.A."/>
            <person name="Hong C."/>
            <person name="Park K.H."/>
            <person name="Akmal A."/>
            <person name="Feldman A."/>
            <person name="Lin J.S."/>
            <person name="Chang W.E."/>
            <person name="Higgs B.W."/>
            <person name="Demirev P."/>
            <person name="Lindquist J."/>
            <person name="Liem A."/>
            <person name="Fochler E."/>
            <person name="Read T.D."/>
            <person name="Tapia R."/>
            <person name="Johnson S."/>
            <person name="Bishop-Lilly K.A."/>
            <person name="Detter C."/>
            <person name="Han C."/>
            <person name="Sozhamannan S."/>
            <person name="Rosenzweig C.N."/>
            <person name="Skowronski E.W."/>
        </authorList>
    </citation>
    <scope>NUCLEOTIDE SEQUENCE [LARGE SCALE GENOMIC DNA]</scope>
    <source>
        <strain evidence="8 9">GYP-17</strain>
    </source>
</reference>
<feature type="binding site" evidence="5">
    <location>
        <position position="147"/>
    </location>
    <ligand>
        <name>NAD(+)</name>
        <dbReference type="ChEBI" id="CHEBI:57540"/>
    </ligand>
</feature>
<dbReference type="GO" id="GO:0051287">
    <property type="term" value="F:NAD binding"/>
    <property type="evidence" value="ECO:0007669"/>
    <property type="project" value="InterPro"/>
</dbReference>
<dbReference type="UniPathway" id="UPA00244">
    <property type="reaction ID" value="UER00310"/>
</dbReference>
<dbReference type="PROSITE" id="PS00671">
    <property type="entry name" value="D_2_HYDROXYACID_DH_3"/>
    <property type="match status" value="1"/>
</dbReference>
<dbReference type="Pfam" id="PF00389">
    <property type="entry name" value="2-Hacid_dh"/>
    <property type="match status" value="1"/>
</dbReference>
<feature type="domain" description="D-isomer specific 2-hydroxyacid dehydrogenase catalytic" evidence="6">
    <location>
        <begin position="32"/>
        <end position="358"/>
    </location>
</feature>
<dbReference type="OrthoDB" id="9770208at2"/>
<evidence type="ECO:0000256" key="2">
    <source>
        <dbReference type="ARBA" id="ARBA00023002"/>
    </source>
</evidence>
<comment type="subcellular location">
    <subcellularLocation>
        <location evidence="5">Cytoplasm</location>
    </subcellularLocation>
</comment>
<dbReference type="GO" id="GO:0036001">
    <property type="term" value="P:'de novo' pyridoxal 5'-phosphate biosynthetic process"/>
    <property type="evidence" value="ECO:0007669"/>
    <property type="project" value="TreeGrafter"/>
</dbReference>
<dbReference type="InterPro" id="IPR020921">
    <property type="entry name" value="Erythronate-4-P_DHase"/>
</dbReference>
<feature type="binding site" evidence="5">
    <location>
        <position position="231"/>
    </location>
    <ligand>
        <name>NAD(+)</name>
        <dbReference type="ChEBI" id="CHEBI:57540"/>
    </ligand>
</feature>
<dbReference type="HAMAP" id="MF_01825">
    <property type="entry name" value="PdxB"/>
    <property type="match status" value="1"/>
</dbReference>
<keyword evidence="2 5" id="KW-0560">Oxidoreductase</keyword>
<gene>
    <name evidence="5" type="primary">pdxB</name>
    <name evidence="8" type="ORF">CWE11_08945</name>
</gene>
<comment type="catalytic activity">
    <reaction evidence="5">
        <text>4-phospho-D-erythronate + NAD(+) = (R)-3-hydroxy-2-oxo-4-phosphooxybutanoate + NADH + H(+)</text>
        <dbReference type="Rhea" id="RHEA:18829"/>
        <dbReference type="ChEBI" id="CHEBI:15378"/>
        <dbReference type="ChEBI" id="CHEBI:57540"/>
        <dbReference type="ChEBI" id="CHEBI:57945"/>
        <dbReference type="ChEBI" id="CHEBI:58538"/>
        <dbReference type="ChEBI" id="CHEBI:58766"/>
        <dbReference type="EC" id="1.1.1.290"/>
    </reaction>
</comment>
<dbReference type="InterPro" id="IPR006140">
    <property type="entry name" value="D-isomer_DH_NAD-bd"/>
</dbReference>
<organism evidence="8 9">
    <name type="scientific">Aliidiomarina sanyensis</name>
    <dbReference type="NCBI Taxonomy" id="1249555"/>
    <lineage>
        <taxon>Bacteria</taxon>
        <taxon>Pseudomonadati</taxon>
        <taxon>Pseudomonadota</taxon>
        <taxon>Gammaproteobacteria</taxon>
        <taxon>Alteromonadales</taxon>
        <taxon>Idiomarinaceae</taxon>
        <taxon>Aliidiomarina</taxon>
    </lineage>
</organism>
<dbReference type="InterPro" id="IPR038251">
    <property type="entry name" value="PdxB_dimer_sf"/>
</dbReference>
<dbReference type="Pfam" id="PF02826">
    <property type="entry name" value="2-Hacid_dh_C"/>
    <property type="match status" value="1"/>
</dbReference>
<dbReference type="CDD" id="cd12158">
    <property type="entry name" value="ErythrP_dh"/>
    <property type="match status" value="1"/>
</dbReference>
<comment type="caution">
    <text evidence="8">The sequence shown here is derived from an EMBL/GenBank/DDBJ whole genome shotgun (WGS) entry which is preliminary data.</text>
</comment>
<protein>
    <recommendedName>
        <fullName evidence="5">Erythronate-4-phosphate dehydrogenase</fullName>
        <ecNumber evidence="5">1.1.1.290</ecNumber>
    </recommendedName>
</protein>
<dbReference type="EMBL" id="PIPM01000009">
    <property type="protein sequence ID" value="RUO30490.1"/>
    <property type="molecule type" value="Genomic_DNA"/>
</dbReference>
<dbReference type="PANTHER" id="PTHR42938:SF9">
    <property type="entry name" value="FORMATE DEHYDROGENASE 1"/>
    <property type="match status" value="1"/>
</dbReference>
<comment type="subunit">
    <text evidence="5">Homodimer.</text>
</comment>
<accession>A0A432WDK7</accession>
<keyword evidence="4 5" id="KW-0664">Pyridoxine biosynthesis</keyword>
<dbReference type="RefSeq" id="WP_126777277.1">
    <property type="nucleotide sequence ID" value="NZ_PIPM01000009.1"/>
</dbReference>
<comment type="pathway">
    <text evidence="5">Cofactor biosynthesis; pyridoxine 5'-phosphate biosynthesis; pyridoxine 5'-phosphate from D-erythrose 4-phosphate: step 2/5.</text>
</comment>
<dbReference type="GO" id="GO:0008615">
    <property type="term" value="P:pyridoxine biosynthetic process"/>
    <property type="evidence" value="ECO:0007669"/>
    <property type="project" value="UniProtKB-UniRule"/>
</dbReference>
<dbReference type="GO" id="GO:0005829">
    <property type="term" value="C:cytosol"/>
    <property type="evidence" value="ECO:0007669"/>
    <property type="project" value="TreeGrafter"/>
</dbReference>
<evidence type="ECO:0000256" key="1">
    <source>
        <dbReference type="ARBA" id="ARBA00022490"/>
    </source>
</evidence>
<keyword evidence="3 5" id="KW-0520">NAD</keyword>
<keyword evidence="9" id="KW-1185">Reference proteome</keyword>
<evidence type="ECO:0000259" key="6">
    <source>
        <dbReference type="Pfam" id="PF00389"/>
    </source>
</evidence>
<dbReference type="SUPFAM" id="SSF52283">
    <property type="entry name" value="Formate/glycerate dehydrogenase catalytic domain-like"/>
    <property type="match status" value="1"/>
</dbReference>
<comment type="similarity">
    <text evidence="5">Belongs to the D-isomer specific 2-hydroxyacid dehydrogenase family. PdxB subfamily.</text>
</comment>
<evidence type="ECO:0000313" key="9">
    <source>
        <dbReference type="Proteomes" id="UP000288405"/>
    </source>
</evidence>
<feature type="active site" evidence="5">
    <location>
        <position position="208"/>
    </location>
</feature>
<dbReference type="InterPro" id="IPR029753">
    <property type="entry name" value="D-isomer_DH_CS"/>
</dbReference>
<feature type="binding site" evidence="5">
    <location>
        <position position="256"/>
    </location>
    <ligand>
        <name>NAD(+)</name>
        <dbReference type="ChEBI" id="CHEBI:57540"/>
    </ligand>
</feature>
<dbReference type="Gene3D" id="3.30.1370.170">
    <property type="match status" value="1"/>
</dbReference>
<feature type="active site" evidence="5">
    <location>
        <position position="236"/>
    </location>
</feature>
<proteinExistence type="inferred from homology"/>
<evidence type="ECO:0000256" key="5">
    <source>
        <dbReference type="HAMAP-Rule" id="MF_01825"/>
    </source>
</evidence>
<feature type="active site" description="Proton donor" evidence="5">
    <location>
        <position position="253"/>
    </location>
</feature>
<keyword evidence="1 5" id="KW-0963">Cytoplasm</keyword>
<evidence type="ECO:0000256" key="3">
    <source>
        <dbReference type="ARBA" id="ARBA00023027"/>
    </source>
</evidence>
<dbReference type="InterPro" id="IPR006139">
    <property type="entry name" value="D-isomer_2_OHA_DH_cat_dom"/>
</dbReference>
<dbReference type="Gene3D" id="3.40.50.720">
    <property type="entry name" value="NAD(P)-binding Rossmann-like Domain"/>
    <property type="match status" value="2"/>
</dbReference>
<comment type="caution">
    <text evidence="5">Lacks conserved residue(s) required for the propagation of feature annotation.</text>
</comment>
<comment type="function">
    <text evidence="5">Catalyzes the oxidation of erythronate-4-phosphate to 3-hydroxy-2-oxo-4-phosphonooxybutanoate.</text>
</comment>
<dbReference type="Proteomes" id="UP000288405">
    <property type="component" value="Unassembled WGS sequence"/>
</dbReference>
<dbReference type="PANTHER" id="PTHR42938">
    <property type="entry name" value="FORMATE DEHYDROGENASE 1"/>
    <property type="match status" value="1"/>
</dbReference>
<feature type="binding site" evidence="5">
    <location>
        <begin position="206"/>
        <end position="208"/>
    </location>
    <ligand>
        <name>NAD(+)</name>
        <dbReference type="ChEBI" id="CHEBI:57540"/>
    </ligand>
</feature>
<evidence type="ECO:0000259" key="7">
    <source>
        <dbReference type="Pfam" id="PF02826"/>
    </source>
</evidence>
<feature type="domain" description="D-isomer specific 2-hydroxyacid dehydrogenase NAD-binding" evidence="7">
    <location>
        <begin position="108"/>
        <end position="255"/>
    </location>
</feature>